<dbReference type="EMBL" id="VCGU01000001">
    <property type="protein sequence ID" value="TRY80284.1"/>
    <property type="molecule type" value="Genomic_DNA"/>
</dbReference>
<dbReference type="AlphaFoldDB" id="A0A553PRH4"/>
<dbReference type="Proteomes" id="UP000318571">
    <property type="component" value="Chromosome 12"/>
</dbReference>
<feature type="compositionally biased region" description="Polar residues" evidence="1">
    <location>
        <begin position="241"/>
        <end position="253"/>
    </location>
</feature>
<feature type="compositionally biased region" description="Polar residues" evidence="1">
    <location>
        <begin position="59"/>
        <end position="70"/>
    </location>
</feature>
<evidence type="ECO:0000313" key="3">
    <source>
        <dbReference type="Proteomes" id="UP000318571"/>
    </source>
</evidence>
<name>A0A553PRH4_TIGCA</name>
<comment type="caution">
    <text evidence="2">The sequence shown here is derived from an EMBL/GenBank/DDBJ whole genome shotgun (WGS) entry which is preliminary data.</text>
</comment>
<evidence type="ECO:0000313" key="2">
    <source>
        <dbReference type="EMBL" id="TRY80284.1"/>
    </source>
</evidence>
<evidence type="ECO:0000256" key="1">
    <source>
        <dbReference type="SAM" id="MobiDB-lite"/>
    </source>
</evidence>
<proteinExistence type="predicted"/>
<feature type="compositionally biased region" description="Pro residues" evidence="1">
    <location>
        <begin position="124"/>
        <end position="137"/>
    </location>
</feature>
<reference evidence="2 3" key="1">
    <citation type="journal article" date="2018" name="Nat. Ecol. Evol.">
        <title>Genomic signatures of mitonuclear coevolution across populations of Tigriopus californicus.</title>
        <authorList>
            <person name="Barreto F.S."/>
            <person name="Watson E.T."/>
            <person name="Lima T.G."/>
            <person name="Willett C.S."/>
            <person name="Edmands S."/>
            <person name="Li W."/>
            <person name="Burton R.S."/>
        </authorList>
    </citation>
    <scope>NUCLEOTIDE SEQUENCE [LARGE SCALE GENOMIC DNA]</scope>
    <source>
        <strain evidence="2 3">San Diego</strain>
    </source>
</reference>
<sequence length="477" mass="52462">MSAVHHRGQWEGVLNENRAGSASNAEDFTRQFMQNMRGCGGDGTKPFSYTAGGIKHSPGSKQPEMSSKSQMDGRIGNVEHQLRSPLHYGPGSHSYSATDQNDHNVVLEPVGKKTLTFTTSSYKAPPPVRQAPSPSRPSPVFGSAPVSRPVYHKPQRKIVYNGAPMVATYNSAKDLYSADNLDKAWGQVEEYVQAKRGKPKPSGGLPNSETLKMVRFMDDNGDTPDWARRRNSTGAMESPETGLSYNSPTQSASFKLLQRALDTDDTDGSPAPIQPPVRSSSKPQISFSENEWKNKLNQNPVAAANNAQDFTKQFMSDMYGGNKPNVPANENPTVYATNYPFANETPLQSGRNIPITLTNQPSQPTSVSQPRQGVDQPTKVFQPRQGVDQPKMATYNSPAKLYSQPNLIEQQQIMRPAPGGPRQPQVKRMAGNYAVNPKSTHHKGSFIWPPPDSQEHNWRATATPLYIDPSHPVIETR</sequence>
<protein>
    <submittedName>
        <fullName evidence="2">Uncharacterized protein</fullName>
    </submittedName>
</protein>
<organism evidence="2 3">
    <name type="scientific">Tigriopus californicus</name>
    <name type="common">Marine copepod</name>
    <dbReference type="NCBI Taxonomy" id="6832"/>
    <lineage>
        <taxon>Eukaryota</taxon>
        <taxon>Metazoa</taxon>
        <taxon>Ecdysozoa</taxon>
        <taxon>Arthropoda</taxon>
        <taxon>Crustacea</taxon>
        <taxon>Multicrustacea</taxon>
        <taxon>Hexanauplia</taxon>
        <taxon>Copepoda</taxon>
        <taxon>Harpacticoida</taxon>
        <taxon>Harpacticidae</taxon>
        <taxon>Tigriopus</taxon>
    </lineage>
</organism>
<feature type="region of interest" description="Disordered" evidence="1">
    <location>
        <begin position="121"/>
        <end position="148"/>
    </location>
</feature>
<feature type="region of interest" description="Disordered" evidence="1">
    <location>
        <begin position="1"/>
        <end position="73"/>
    </location>
</feature>
<keyword evidence="3" id="KW-1185">Reference proteome</keyword>
<accession>A0A553PRH4</accession>
<feature type="compositionally biased region" description="Polar residues" evidence="1">
    <location>
        <begin position="18"/>
        <end position="34"/>
    </location>
</feature>
<feature type="region of interest" description="Disordered" evidence="1">
    <location>
        <begin position="218"/>
        <end position="284"/>
    </location>
</feature>
<gene>
    <name evidence="2" type="ORF">TCAL_04544</name>
</gene>